<dbReference type="RefSeq" id="WP_130092427.1">
    <property type="nucleotide sequence ID" value="NZ_SETE01000001.1"/>
</dbReference>
<evidence type="ECO:0000256" key="1">
    <source>
        <dbReference type="SAM" id="Coils"/>
    </source>
</evidence>
<comment type="caution">
    <text evidence="3">The sequence shown here is derived from an EMBL/GenBank/DDBJ whole genome shotgun (WGS) entry which is preliminary data.</text>
</comment>
<reference evidence="3 4" key="1">
    <citation type="submission" date="2019-02" db="EMBL/GenBank/DDBJ databases">
        <title>Genome sequence of the sea-ice species Brumimicrobium glaciale.</title>
        <authorList>
            <person name="Bowman J.P."/>
        </authorList>
    </citation>
    <scope>NUCLEOTIDE SEQUENCE [LARGE SCALE GENOMIC DNA]</scope>
    <source>
        <strain evidence="3 4">IC156</strain>
    </source>
</reference>
<name>A0A4Q4KSV9_9FLAO</name>
<evidence type="ECO:0000313" key="4">
    <source>
        <dbReference type="Proteomes" id="UP000293952"/>
    </source>
</evidence>
<dbReference type="OrthoDB" id="697008at2"/>
<sequence>MNSIKYYLYYFESKFIGYPFVIRVTLFLIVILVLIYLGSMVRILFIAKKRNQFENRKKQIKEEYETKLNQVLFSEKNLSSQEIEKQLNINSDPIKEWGKSYISKLILSLINQDMKLNVRNYKQTLKVFELHAYWEDQLRNKNVKDEGTALRILDDMSEDASSNAISNKTGSQNDNLRKHAKSIFMKFDSNDAFKFLEDDFDKDFNSLDEVRIHDALKEKSKSRTLPPLIRWVNTAKNEFFKSFLIQEIGYFKQIDCAEKLIEIFKEPLSNNLVKSQIAKTLGVMDYKAAIPHLIEGYESNPQEVQESVIHAMGELGGQDALVFLEKIYHETHNKETLIKVLQNIYLVDESKIVFNKLKSTSTTDFEKSIFNYIDQGFSVR</sequence>
<evidence type="ECO:0000313" key="3">
    <source>
        <dbReference type="EMBL" id="RYM36062.1"/>
    </source>
</evidence>
<dbReference type="Gene3D" id="1.25.10.10">
    <property type="entry name" value="Leucine-rich Repeat Variant"/>
    <property type="match status" value="1"/>
</dbReference>
<keyword evidence="1" id="KW-0175">Coiled coil</keyword>
<feature type="coiled-coil region" evidence="1">
    <location>
        <begin position="43"/>
        <end position="70"/>
    </location>
</feature>
<evidence type="ECO:0000256" key="2">
    <source>
        <dbReference type="SAM" id="Phobius"/>
    </source>
</evidence>
<dbReference type="Pfam" id="PF13646">
    <property type="entry name" value="HEAT_2"/>
    <property type="match status" value="1"/>
</dbReference>
<keyword evidence="2" id="KW-0812">Transmembrane</keyword>
<dbReference type="SUPFAM" id="SSF48371">
    <property type="entry name" value="ARM repeat"/>
    <property type="match status" value="1"/>
</dbReference>
<keyword evidence="2" id="KW-1133">Transmembrane helix</keyword>
<organism evidence="3 4">
    <name type="scientific">Brumimicrobium glaciale</name>
    <dbReference type="NCBI Taxonomy" id="200475"/>
    <lineage>
        <taxon>Bacteria</taxon>
        <taxon>Pseudomonadati</taxon>
        <taxon>Bacteroidota</taxon>
        <taxon>Flavobacteriia</taxon>
        <taxon>Flavobacteriales</taxon>
        <taxon>Crocinitomicaceae</taxon>
        <taxon>Brumimicrobium</taxon>
    </lineage>
</organism>
<accession>A0A4Q4KSV9</accession>
<dbReference type="Proteomes" id="UP000293952">
    <property type="component" value="Unassembled WGS sequence"/>
</dbReference>
<feature type="transmembrane region" description="Helical" evidence="2">
    <location>
        <begin position="20"/>
        <end position="47"/>
    </location>
</feature>
<protein>
    <submittedName>
        <fullName evidence="3">HEAT repeat domain-containing protein</fullName>
    </submittedName>
</protein>
<keyword evidence="2" id="KW-0472">Membrane</keyword>
<proteinExistence type="predicted"/>
<dbReference type="InterPro" id="IPR011989">
    <property type="entry name" value="ARM-like"/>
</dbReference>
<keyword evidence="4" id="KW-1185">Reference proteome</keyword>
<dbReference type="EMBL" id="SETE01000001">
    <property type="protein sequence ID" value="RYM36062.1"/>
    <property type="molecule type" value="Genomic_DNA"/>
</dbReference>
<gene>
    <name evidence="3" type="ORF">ERX46_03440</name>
</gene>
<dbReference type="AlphaFoldDB" id="A0A4Q4KSV9"/>
<dbReference type="InterPro" id="IPR016024">
    <property type="entry name" value="ARM-type_fold"/>
</dbReference>